<protein>
    <submittedName>
        <fullName evidence="1">Uncharacterized protein</fullName>
    </submittedName>
</protein>
<evidence type="ECO:0000313" key="2">
    <source>
        <dbReference type="Proteomes" id="UP000664991"/>
    </source>
</evidence>
<dbReference type="EMBL" id="JAEMGP010000003">
    <property type="protein sequence ID" value="KAG5211197.1"/>
    <property type="molecule type" value="Genomic_DNA"/>
</dbReference>
<evidence type="ECO:0000313" key="1">
    <source>
        <dbReference type="EMBL" id="KAG5211197.1"/>
    </source>
</evidence>
<name>A0A836AI45_SHEEP</name>
<organism evidence="1 2">
    <name type="scientific">Ovis aries</name>
    <name type="common">Sheep</name>
    <dbReference type="NCBI Taxonomy" id="9940"/>
    <lineage>
        <taxon>Eukaryota</taxon>
        <taxon>Metazoa</taxon>
        <taxon>Chordata</taxon>
        <taxon>Craniata</taxon>
        <taxon>Vertebrata</taxon>
        <taxon>Euteleostomi</taxon>
        <taxon>Mammalia</taxon>
        <taxon>Eutheria</taxon>
        <taxon>Laurasiatheria</taxon>
        <taxon>Artiodactyla</taxon>
        <taxon>Ruminantia</taxon>
        <taxon>Pecora</taxon>
        <taxon>Bovidae</taxon>
        <taxon>Caprinae</taxon>
        <taxon>Ovis</taxon>
    </lineage>
</organism>
<dbReference type="Proteomes" id="UP000664991">
    <property type="component" value="Unassembled WGS sequence"/>
</dbReference>
<gene>
    <name evidence="1" type="ORF">JEQ12_013626</name>
</gene>
<dbReference type="AlphaFoldDB" id="A0A836AI45"/>
<sequence length="345" mass="36938">MDVAVLVGWKGVGGGRHVRGPGSDTHRRGGTARTCLEPVRFDQLRQCLVDSGDVDGVELHADTRAIFATAFHQVKDVDRSNRDTSAEVRLCIQLVLTIPILGASAMFHHGFDDLDRKGIVCLCSASKLVLLVFTCAPGDPGCVIGGVLGQESSCESGPGALKAKPDPKVYRIHTCEDDGVRDCPYRPLLCCRYPPEPPISALEDASADNRPIDFQELLGGIQAPQSCKLLVLDSLLPGLVSQFLSELASGCRASALGSQGVETHLIHFAKSVLRLKSWSDSGCPSGWIQIVCVCGAHMAVFTGSSSFELPSSGTPTFSEGPFAFLLFVHIMNLKGSDRNKRTFMA</sequence>
<accession>A0A836AI45</accession>
<comment type="caution">
    <text evidence="1">The sequence shown here is derived from an EMBL/GenBank/DDBJ whole genome shotgun (WGS) entry which is preliminary data.</text>
</comment>
<reference evidence="1 2" key="1">
    <citation type="submission" date="2020-12" db="EMBL/GenBank/DDBJ databases">
        <title>De novo assembly of Tibetan sheep genome.</title>
        <authorList>
            <person name="Li X."/>
        </authorList>
    </citation>
    <scope>NUCLEOTIDE SEQUENCE [LARGE SCALE GENOMIC DNA]</scope>
    <source>
        <tissue evidence="1">Heart</tissue>
    </source>
</reference>
<proteinExistence type="predicted"/>